<feature type="domain" description="FP protein C-terminal" evidence="1">
    <location>
        <begin position="56"/>
        <end position="108"/>
    </location>
</feature>
<dbReference type="InterPro" id="IPR057251">
    <property type="entry name" value="FP_C"/>
</dbReference>
<reference evidence="2" key="1">
    <citation type="submission" date="2021-04" db="EMBL/GenBank/DDBJ databases">
        <authorList>
            <person name="Tunstrom K."/>
        </authorList>
    </citation>
    <scope>NUCLEOTIDE SEQUENCE</scope>
</reference>
<dbReference type="Proteomes" id="UP000691718">
    <property type="component" value="Unassembled WGS sequence"/>
</dbReference>
<name>A0A8S3WCF3_PARAO</name>
<keyword evidence="3" id="KW-1185">Reference proteome</keyword>
<dbReference type="AlphaFoldDB" id="A0A8S3WCF3"/>
<accession>A0A8S3WCF3</accession>
<sequence>MKILEDKLDKFDQNILETTTKSFLASELSNITVSFATLNDTVDGLRSDNLTSEHLTLKNKHLFRECRNRAKSHDYKFVWVKRGVILTRKTENSPVLAIRLEQDLNKIK</sequence>
<dbReference type="Pfam" id="PF25298">
    <property type="entry name" value="Baculo_FP_2nd"/>
    <property type="match status" value="1"/>
</dbReference>
<dbReference type="EMBL" id="CAJQZP010000280">
    <property type="protein sequence ID" value="CAG4952146.1"/>
    <property type="molecule type" value="Genomic_DNA"/>
</dbReference>
<organism evidence="2 3">
    <name type="scientific">Parnassius apollo</name>
    <name type="common">Apollo butterfly</name>
    <name type="synonym">Papilio apollo</name>
    <dbReference type="NCBI Taxonomy" id="110799"/>
    <lineage>
        <taxon>Eukaryota</taxon>
        <taxon>Metazoa</taxon>
        <taxon>Ecdysozoa</taxon>
        <taxon>Arthropoda</taxon>
        <taxon>Hexapoda</taxon>
        <taxon>Insecta</taxon>
        <taxon>Pterygota</taxon>
        <taxon>Neoptera</taxon>
        <taxon>Endopterygota</taxon>
        <taxon>Lepidoptera</taxon>
        <taxon>Glossata</taxon>
        <taxon>Ditrysia</taxon>
        <taxon>Papilionoidea</taxon>
        <taxon>Papilionidae</taxon>
        <taxon>Parnassiinae</taxon>
        <taxon>Parnassini</taxon>
        <taxon>Parnassius</taxon>
        <taxon>Parnassius</taxon>
    </lineage>
</organism>
<evidence type="ECO:0000313" key="2">
    <source>
        <dbReference type="EMBL" id="CAG4952146.1"/>
    </source>
</evidence>
<comment type="caution">
    <text evidence="2">The sequence shown here is derived from an EMBL/GenBank/DDBJ whole genome shotgun (WGS) entry which is preliminary data.</text>
</comment>
<protein>
    <submittedName>
        <fullName evidence="2">(apollo) hypothetical protein</fullName>
    </submittedName>
</protein>
<dbReference type="OrthoDB" id="7484295at2759"/>
<proteinExistence type="predicted"/>
<evidence type="ECO:0000259" key="1">
    <source>
        <dbReference type="Pfam" id="PF25298"/>
    </source>
</evidence>
<gene>
    <name evidence="2" type="ORF">PAPOLLO_LOCUS4559</name>
</gene>
<evidence type="ECO:0000313" key="3">
    <source>
        <dbReference type="Proteomes" id="UP000691718"/>
    </source>
</evidence>